<evidence type="ECO:0000259" key="2">
    <source>
        <dbReference type="Pfam" id="PF18945"/>
    </source>
</evidence>
<dbReference type="Pfam" id="PF05943">
    <property type="entry name" value="VipB"/>
    <property type="match status" value="1"/>
</dbReference>
<dbReference type="AlphaFoldDB" id="A0A4R3I7N3"/>
<dbReference type="InterPro" id="IPR044031">
    <property type="entry name" value="TssC1_N"/>
</dbReference>
<dbReference type="InterPro" id="IPR044032">
    <property type="entry name" value="TssC1_C"/>
</dbReference>
<dbReference type="OrthoDB" id="9764000at2"/>
<feature type="domain" description="TssC1 C-terminal" evidence="2">
    <location>
        <begin position="394"/>
        <end position="504"/>
    </location>
</feature>
<dbReference type="PANTHER" id="PTHR35565">
    <property type="entry name" value="CYTOPLASMIC PROTEIN-RELATED"/>
    <property type="match status" value="1"/>
</dbReference>
<name>A0A4R3I7N3_9GAMM</name>
<dbReference type="PANTHER" id="PTHR35565:SF1">
    <property type="entry name" value="TYPE VI SECRETION SYSTEM CONTRACTILE SHEATH LARGE SUBUNIT"/>
    <property type="match status" value="1"/>
</dbReference>
<dbReference type="EMBL" id="SLZR01000006">
    <property type="protein sequence ID" value="TCS41295.1"/>
    <property type="molecule type" value="Genomic_DNA"/>
</dbReference>
<feature type="domain" description="TssC1 N-terminal" evidence="1">
    <location>
        <begin position="85"/>
        <end position="384"/>
    </location>
</feature>
<dbReference type="InterPro" id="IPR010269">
    <property type="entry name" value="T6SS_TssC-like"/>
</dbReference>
<dbReference type="Proteomes" id="UP000295793">
    <property type="component" value="Unassembled WGS sequence"/>
</dbReference>
<proteinExistence type="predicted"/>
<dbReference type="Pfam" id="PF18945">
    <property type="entry name" value="VipB_2"/>
    <property type="match status" value="1"/>
</dbReference>
<evidence type="ECO:0000313" key="4">
    <source>
        <dbReference type="Proteomes" id="UP000295793"/>
    </source>
</evidence>
<organism evidence="3 4">
    <name type="scientific">Reinekea marinisedimentorum</name>
    <dbReference type="NCBI Taxonomy" id="230495"/>
    <lineage>
        <taxon>Bacteria</taxon>
        <taxon>Pseudomonadati</taxon>
        <taxon>Pseudomonadota</taxon>
        <taxon>Gammaproteobacteria</taxon>
        <taxon>Oceanospirillales</taxon>
        <taxon>Saccharospirillaceae</taxon>
        <taxon>Reinekea</taxon>
    </lineage>
</organism>
<sequence length="508" mass="57347">MEMAEAKQAVAADAVLEDGSIYNRLCDLIDIDPVAEGIEISKFRTSKGMGEAKQNERITAALQVFLKVALESGEQIERIDKNLLDHYIAQIDETISNQLDEVIHHKEFQKIESSWRGLKFLVDRTDFKANSKIEMLDVTKDDLREDFEESPDTTQSGYYDHIYTQEYDTPGGEPITTVIGNFDFDRSAQDIELLTEISKVSSAAHCPFVSAVGPAFFGKETIEDIPKIQDLSSYMDRAEYLRWKSFRESEDSRYVGLVFPRFLLRLPYGENNPVRSFGYVEKVTGEQHDRYCWGNSAFAFASNMAQSQKKHGWTVNIRGPEAGGKLTGLPVHFYESGRGTESKIPTEVLISETKELEFADHGFIPLSYYKNSDYACFFSANSAQKPMEYNDDAATANARINSRLPYILLVSKLAQYLKVLQRENIGSLKSRLDLENELNTWLQSLVTKMNNPDPQLAASHPLKDGQVFVSEAADNPGYYSVNMHVQPHFQVEGVDVRLSLVSQMPEVG</sequence>
<keyword evidence="4" id="KW-1185">Reference proteome</keyword>
<protein>
    <submittedName>
        <fullName evidence="3">Type VI secretion system protein ImpC</fullName>
    </submittedName>
</protein>
<evidence type="ECO:0000259" key="1">
    <source>
        <dbReference type="Pfam" id="PF05943"/>
    </source>
</evidence>
<reference evidence="3 4" key="1">
    <citation type="submission" date="2019-03" db="EMBL/GenBank/DDBJ databases">
        <title>Genomic Encyclopedia of Archaeal and Bacterial Type Strains, Phase II (KMG-II): from individual species to whole genera.</title>
        <authorList>
            <person name="Goeker M."/>
        </authorList>
    </citation>
    <scope>NUCLEOTIDE SEQUENCE [LARGE SCALE GENOMIC DNA]</scope>
    <source>
        <strain evidence="3 4">DSM 15388</strain>
    </source>
</reference>
<accession>A0A4R3I7N3</accession>
<comment type="caution">
    <text evidence="3">The sequence shown here is derived from an EMBL/GenBank/DDBJ whole genome shotgun (WGS) entry which is preliminary data.</text>
</comment>
<gene>
    <name evidence="3" type="ORF">BCF53_10626</name>
</gene>
<dbReference type="NCBIfam" id="TIGR03355">
    <property type="entry name" value="VI_chp_2"/>
    <property type="match status" value="1"/>
</dbReference>
<evidence type="ECO:0000313" key="3">
    <source>
        <dbReference type="EMBL" id="TCS41295.1"/>
    </source>
</evidence>